<protein>
    <submittedName>
        <fullName evidence="1">Uncharacterized protein</fullName>
    </submittedName>
</protein>
<dbReference type="AlphaFoldDB" id="I0GVL5"/>
<organism evidence="1 2">
    <name type="scientific">Selenomonas ruminantium subsp. lactilytica (strain NBRC 103574 / TAM6421)</name>
    <dbReference type="NCBI Taxonomy" id="927704"/>
    <lineage>
        <taxon>Bacteria</taxon>
        <taxon>Bacillati</taxon>
        <taxon>Bacillota</taxon>
        <taxon>Negativicutes</taxon>
        <taxon>Selenomonadales</taxon>
        <taxon>Selenomonadaceae</taxon>
        <taxon>Selenomonas</taxon>
    </lineage>
</organism>
<name>I0GVL5_SELRL</name>
<dbReference type="KEGG" id="sri:SELR_pSRC800030"/>
<sequence length="184" mass="21604">MCLWYSKKKEGYSFMEKTRQRDIEKIRYTIPTAKRIADELATDPQKAATAQGYIGKLLSQKERELVFRIYRDLANCHIGNGFWHRLQTAAMLRQRFAHFRADVLTQVTEEREQAHAALKQKKTVMQKLLEHEQELLDLANQGLSSKEISKYMHRAHRSQFPAHGSPHFKTIQEALRQIRQSCYS</sequence>
<evidence type="ECO:0000313" key="1">
    <source>
        <dbReference type="EMBL" id="BAL84802.1"/>
    </source>
</evidence>
<proteinExistence type="predicted"/>
<accession>I0GVL5</accession>
<keyword evidence="1" id="KW-0614">Plasmid</keyword>
<dbReference type="Proteomes" id="UP000007887">
    <property type="component" value="Plasmid pSRC8"/>
</dbReference>
<dbReference type="EMBL" id="AP012297">
    <property type="protein sequence ID" value="BAL84802.1"/>
    <property type="molecule type" value="Genomic_DNA"/>
</dbReference>
<gene>
    <name evidence="1" type="ordered locus">SELR_pSRC800030</name>
</gene>
<geneLocation type="plasmid" evidence="1 2">
    <name>pSRC8</name>
</geneLocation>
<reference evidence="1 2" key="1">
    <citation type="submission" date="2011-10" db="EMBL/GenBank/DDBJ databases">
        <title>Whole genome sequence of Selenomonas ruminantium subsp. lactilytica TAM6421.</title>
        <authorList>
            <person name="Oguchi A."/>
            <person name="Ankai A."/>
            <person name="Kaneko J."/>
            <person name="Yamada-Narita S."/>
            <person name="Fukui S."/>
            <person name="Takahashi M."/>
            <person name="Onodera T."/>
            <person name="Kojima S."/>
            <person name="Fushimi T."/>
            <person name="Abe N."/>
            <person name="Kamio Y."/>
            <person name="Yamazaki S."/>
            <person name="Fujita N."/>
        </authorList>
    </citation>
    <scope>NUCLEOTIDE SEQUENCE [LARGE SCALE GENOMIC DNA]</scope>
    <source>
        <strain evidence="2">NBRC 103574 / TAM6421</strain>
        <plasmid evidence="1 2">pSRC8</plasmid>
    </source>
</reference>
<evidence type="ECO:0000313" key="2">
    <source>
        <dbReference type="Proteomes" id="UP000007887"/>
    </source>
</evidence>
<dbReference type="HOGENOM" id="CLU_1467245_0_0_9"/>
<dbReference type="PATRIC" id="fig|927704.6.peg.3616"/>